<proteinExistence type="predicted"/>
<reference evidence="1 2" key="1">
    <citation type="submission" date="2024-03" db="EMBL/GenBank/DDBJ databases">
        <authorList>
            <person name="Gkanogiannis A."/>
            <person name="Becerra Lopez-Lavalle L."/>
        </authorList>
    </citation>
    <scope>NUCLEOTIDE SEQUENCE [LARGE SCALE GENOMIC DNA]</scope>
</reference>
<name>A0ABP0Y7F8_9ROSI</name>
<dbReference type="InterPro" id="IPR044171">
    <property type="entry name" value="LAX2-like"/>
</dbReference>
<accession>A0ABP0Y7F8</accession>
<protein>
    <submittedName>
        <fullName evidence="1">Uncharacterized protein</fullName>
    </submittedName>
</protein>
<dbReference type="PANTHER" id="PTHR47290">
    <property type="entry name" value="RING FINGER PROTEIN"/>
    <property type="match status" value="1"/>
</dbReference>
<evidence type="ECO:0000313" key="1">
    <source>
        <dbReference type="EMBL" id="CAK9316398.1"/>
    </source>
</evidence>
<sequence>MDWEKEKLSVWVMDFGEKLFRDEKMTVLMVKKYLLTKLGLSNQAQVELWCMGERLLQTQSLKQVRDGIWVPKLVEFLNSNSSLSTSSIFHHCSHLMSLHYGTTSFF</sequence>
<organism evidence="1 2">
    <name type="scientific">Citrullus colocynthis</name>
    <name type="common">colocynth</name>
    <dbReference type="NCBI Taxonomy" id="252529"/>
    <lineage>
        <taxon>Eukaryota</taxon>
        <taxon>Viridiplantae</taxon>
        <taxon>Streptophyta</taxon>
        <taxon>Embryophyta</taxon>
        <taxon>Tracheophyta</taxon>
        <taxon>Spermatophyta</taxon>
        <taxon>Magnoliopsida</taxon>
        <taxon>eudicotyledons</taxon>
        <taxon>Gunneridae</taxon>
        <taxon>Pentapetalae</taxon>
        <taxon>rosids</taxon>
        <taxon>fabids</taxon>
        <taxon>Cucurbitales</taxon>
        <taxon>Cucurbitaceae</taxon>
        <taxon>Benincaseae</taxon>
        <taxon>Citrullus</taxon>
    </lineage>
</organism>
<evidence type="ECO:0000313" key="2">
    <source>
        <dbReference type="Proteomes" id="UP001642487"/>
    </source>
</evidence>
<dbReference type="Proteomes" id="UP001642487">
    <property type="component" value="Chromosome 2"/>
</dbReference>
<gene>
    <name evidence="1" type="ORF">CITCOLO1_LOCUS8259</name>
</gene>
<keyword evidence="2" id="KW-1185">Reference proteome</keyword>
<dbReference type="EMBL" id="OZ021736">
    <property type="protein sequence ID" value="CAK9316398.1"/>
    <property type="molecule type" value="Genomic_DNA"/>
</dbReference>
<dbReference type="PANTHER" id="PTHR47290:SF6">
    <property type="entry name" value="UBIQUITIN-LIKE DOMAIN-CONTAINING PROTEIN"/>
    <property type="match status" value="1"/>
</dbReference>
<dbReference type="Gene3D" id="3.10.20.90">
    <property type="entry name" value="Phosphatidylinositol 3-kinase Catalytic Subunit, Chain A, domain 1"/>
    <property type="match status" value="1"/>
</dbReference>